<accession>A0A232LS89</accession>
<keyword evidence="2" id="KW-1185">Reference proteome</keyword>
<evidence type="ECO:0000313" key="2">
    <source>
        <dbReference type="Proteomes" id="UP000243515"/>
    </source>
</evidence>
<proteinExistence type="predicted"/>
<feature type="non-terminal residue" evidence="1">
    <location>
        <position position="105"/>
    </location>
</feature>
<dbReference type="Proteomes" id="UP000243515">
    <property type="component" value="Unassembled WGS sequence"/>
</dbReference>
<sequence>SSCNLTQEINDQKIVFDTTFCGDWAAGVFADSDCPMSDPNSAVRSCVDYVATNPFTYREAYWEINSIRIYQNQSDYIGVQYLLTKMINHFIYYMDYSIDYVLSFH</sequence>
<protein>
    <submittedName>
        <fullName evidence="1">Uncharacterized protein</fullName>
    </submittedName>
</protein>
<organism evidence="1 2">
    <name type="scientific">Elaphomyces granulatus</name>
    <dbReference type="NCBI Taxonomy" id="519963"/>
    <lineage>
        <taxon>Eukaryota</taxon>
        <taxon>Fungi</taxon>
        <taxon>Dikarya</taxon>
        <taxon>Ascomycota</taxon>
        <taxon>Pezizomycotina</taxon>
        <taxon>Eurotiomycetes</taxon>
        <taxon>Eurotiomycetidae</taxon>
        <taxon>Eurotiales</taxon>
        <taxon>Elaphomycetaceae</taxon>
        <taxon>Elaphomyces</taxon>
    </lineage>
</organism>
<dbReference type="SUPFAM" id="SSF49899">
    <property type="entry name" value="Concanavalin A-like lectins/glucanases"/>
    <property type="match status" value="1"/>
</dbReference>
<feature type="non-terminal residue" evidence="1">
    <location>
        <position position="1"/>
    </location>
</feature>
<evidence type="ECO:0000313" key="1">
    <source>
        <dbReference type="EMBL" id="OXV06992.1"/>
    </source>
</evidence>
<reference evidence="1 2" key="1">
    <citation type="journal article" date="2015" name="Environ. Microbiol.">
        <title>Metagenome sequence of Elaphomyces granulatus from sporocarp tissue reveals Ascomycota ectomycorrhizal fingerprints of genome expansion and a Proteobacteria-rich microbiome.</title>
        <authorList>
            <person name="Quandt C.A."/>
            <person name="Kohler A."/>
            <person name="Hesse C.N."/>
            <person name="Sharpton T.J."/>
            <person name="Martin F."/>
            <person name="Spatafora J.W."/>
        </authorList>
    </citation>
    <scope>NUCLEOTIDE SEQUENCE [LARGE SCALE GENOMIC DNA]</scope>
    <source>
        <strain evidence="1 2">OSC145934</strain>
    </source>
</reference>
<dbReference type="AlphaFoldDB" id="A0A232LS89"/>
<gene>
    <name evidence="1" type="ORF">Egran_05241</name>
</gene>
<dbReference type="EMBL" id="NPHW01005219">
    <property type="protein sequence ID" value="OXV06992.1"/>
    <property type="molecule type" value="Genomic_DNA"/>
</dbReference>
<dbReference type="OrthoDB" id="192832at2759"/>
<name>A0A232LS89_9EURO</name>
<dbReference type="Pfam" id="PF26113">
    <property type="entry name" value="GH16_XgeA"/>
    <property type="match status" value="1"/>
</dbReference>
<dbReference type="Gene3D" id="2.60.120.200">
    <property type="match status" value="1"/>
</dbReference>
<dbReference type="InterPro" id="IPR013320">
    <property type="entry name" value="ConA-like_dom_sf"/>
</dbReference>
<comment type="caution">
    <text evidence="1">The sequence shown here is derived from an EMBL/GenBank/DDBJ whole genome shotgun (WGS) entry which is preliminary data.</text>
</comment>